<evidence type="ECO:0000256" key="1">
    <source>
        <dbReference type="PROSITE-ProRule" id="PRU00339"/>
    </source>
</evidence>
<dbReference type="InterPro" id="IPR011990">
    <property type="entry name" value="TPR-like_helical_dom_sf"/>
</dbReference>
<evidence type="ECO:0000313" key="8">
    <source>
        <dbReference type="Proteomes" id="UP000045051"/>
    </source>
</evidence>
<evidence type="ECO:0000313" key="7">
    <source>
        <dbReference type="Proteomes" id="UP000038200"/>
    </source>
</evidence>
<keyword evidence="2" id="KW-0175">Coiled coil</keyword>
<dbReference type="PROSITE" id="PS50293">
    <property type="entry name" value="TPR_REGION"/>
    <property type="match status" value="1"/>
</dbReference>
<dbReference type="RefSeq" id="WP_042008628.1">
    <property type="nucleotide sequence ID" value="NZ_CDOH01000151.1"/>
</dbReference>
<organism evidence="5 8">
    <name type="scientific">Capnocytophaga canis</name>
    <dbReference type="NCBI Taxonomy" id="1848903"/>
    <lineage>
        <taxon>Bacteria</taxon>
        <taxon>Pseudomonadati</taxon>
        <taxon>Bacteroidota</taxon>
        <taxon>Flavobacteriia</taxon>
        <taxon>Flavobacteriales</taxon>
        <taxon>Flavobacteriaceae</taxon>
        <taxon>Capnocytophaga</taxon>
    </lineage>
</organism>
<dbReference type="InterPro" id="IPR019734">
    <property type="entry name" value="TPR_rpt"/>
</dbReference>
<dbReference type="Gene3D" id="1.25.40.10">
    <property type="entry name" value="Tetratricopeptide repeat domain"/>
    <property type="match status" value="2"/>
</dbReference>
<keyword evidence="4" id="KW-0732">Signal</keyword>
<keyword evidence="1" id="KW-0802">TPR repeat</keyword>
<dbReference type="PROSITE" id="PS50005">
    <property type="entry name" value="TPR"/>
    <property type="match status" value="1"/>
</dbReference>
<proteinExistence type="predicted"/>
<dbReference type="SMART" id="SM00028">
    <property type="entry name" value="TPR"/>
    <property type="match status" value="3"/>
</dbReference>
<dbReference type="Proteomes" id="UP000038200">
    <property type="component" value="Unassembled WGS sequence"/>
</dbReference>
<evidence type="ECO:0000256" key="3">
    <source>
        <dbReference type="SAM" id="MobiDB-lite"/>
    </source>
</evidence>
<evidence type="ECO:0000256" key="4">
    <source>
        <dbReference type="SAM" id="SignalP"/>
    </source>
</evidence>
<dbReference type="Proteomes" id="UP000045051">
    <property type="component" value="Unassembled WGS sequence"/>
</dbReference>
<dbReference type="OrthoDB" id="1525165at2"/>
<dbReference type="Pfam" id="PF00515">
    <property type="entry name" value="TPR_1"/>
    <property type="match status" value="1"/>
</dbReference>
<name>A0A0B7IF91_9FLAO</name>
<dbReference type="EMBL" id="CDOL01000241">
    <property type="protein sequence ID" value="CEN53680.1"/>
    <property type="molecule type" value="Genomic_DNA"/>
</dbReference>
<feature type="repeat" description="TPR" evidence="1">
    <location>
        <begin position="108"/>
        <end position="141"/>
    </location>
</feature>
<evidence type="ECO:0000256" key="2">
    <source>
        <dbReference type="SAM" id="Coils"/>
    </source>
</evidence>
<feature type="compositionally biased region" description="Basic and acidic residues" evidence="3">
    <location>
        <begin position="164"/>
        <end position="255"/>
    </location>
</feature>
<protein>
    <submittedName>
        <fullName evidence="5">Tetratricopeptide repeat protein</fullName>
    </submittedName>
</protein>
<dbReference type="STRING" id="1848903.CCAND38_610019"/>
<gene>
    <name evidence="5" type="ORF">CCAND38_610019</name>
    <name evidence="6" type="ORF">CCAND93_510021</name>
</gene>
<dbReference type="AlphaFoldDB" id="A0A0B7IF91"/>
<feature type="region of interest" description="Disordered" evidence="3">
    <location>
        <begin position="156"/>
        <end position="301"/>
    </location>
</feature>
<keyword evidence="8" id="KW-1185">Reference proteome</keyword>
<sequence>MMRILLFVFLLTGFITFAQNREEQTKKTLEEAKNRSEKYTQKGNKAFNSDKPIQAEVEYRNAIAENKENGIAQYNLGTMYYKQKSYDEAFYRLKNASTSAEVSHAEKHQIFHNLGNTFMKEKAYEKAVQAYQEALRNNPNDEETRYNLAVAKEMLKKNPPQSQDNKDNKQDNNENKNDENKDSQNKEENKDQNKDNKQDNKENEKEENKDNQDNKNNKDKEKDDNKEDKNQDKGNNQDRPNNPEDGKNDKDKGEGKNTPASLSPQQMERILEAMNNEDRKVQEKINAKKVKGERIKSEKDW</sequence>
<dbReference type="Pfam" id="PF13432">
    <property type="entry name" value="TPR_16"/>
    <property type="match status" value="1"/>
</dbReference>
<evidence type="ECO:0000313" key="6">
    <source>
        <dbReference type="EMBL" id="CEN53680.1"/>
    </source>
</evidence>
<evidence type="ECO:0000313" key="5">
    <source>
        <dbReference type="EMBL" id="CEN48628.1"/>
    </source>
</evidence>
<feature type="coiled-coil region" evidence="2">
    <location>
        <begin position="15"/>
        <end position="42"/>
    </location>
</feature>
<dbReference type="SUPFAM" id="SSF48452">
    <property type="entry name" value="TPR-like"/>
    <property type="match status" value="1"/>
</dbReference>
<feature type="signal peptide" evidence="4">
    <location>
        <begin position="1"/>
        <end position="18"/>
    </location>
</feature>
<reference evidence="7 8" key="1">
    <citation type="submission" date="2015-01" db="EMBL/GenBank/DDBJ databases">
        <authorList>
            <person name="MANFREDI Pablo"/>
        </authorList>
    </citation>
    <scope>NUCLEOTIDE SEQUENCE [LARGE SCALE GENOMIC DNA]</scope>
    <source>
        <strain evidence="5 8">CcD38</strain>
        <strain evidence="6 7">CcD93</strain>
    </source>
</reference>
<dbReference type="GeneID" id="97264144"/>
<dbReference type="EMBL" id="CDOI01000175">
    <property type="protein sequence ID" value="CEN48628.1"/>
    <property type="molecule type" value="Genomic_DNA"/>
</dbReference>
<accession>A0A0B7IF91</accession>
<feature type="chain" id="PRO_5010023001" evidence="4">
    <location>
        <begin position="19"/>
        <end position="301"/>
    </location>
</feature>
<feature type="compositionally biased region" description="Basic and acidic residues" evidence="3">
    <location>
        <begin position="276"/>
        <end position="301"/>
    </location>
</feature>